<evidence type="ECO:0000313" key="4">
    <source>
        <dbReference type="Proteomes" id="UP000316217"/>
    </source>
</evidence>
<evidence type="ECO:0000313" key="3">
    <source>
        <dbReference type="Proteomes" id="UP000277582"/>
    </source>
</evidence>
<evidence type="ECO:0000313" key="2">
    <source>
        <dbReference type="EMBL" id="RZN60756.1"/>
    </source>
</evidence>
<dbReference type="Proteomes" id="UP000316217">
    <property type="component" value="Unassembled WGS sequence"/>
</dbReference>
<reference evidence="1 3" key="1">
    <citation type="submission" date="2018-10" db="EMBL/GenBank/DDBJ databases">
        <title>Co-occurring genomic capacity for anaerobic methane metabolism and dissimilatory sulfite reduction discovered in the Korarchaeota.</title>
        <authorList>
            <person name="Mckay L.J."/>
            <person name="Dlakic M."/>
            <person name="Fields M.W."/>
            <person name="Delmont T.O."/>
            <person name="Eren A.M."/>
            <person name="Jay Z.J."/>
            <person name="Klingelsmith K.B."/>
            <person name="Rusch D.B."/>
            <person name="Inskeep W.P."/>
        </authorList>
    </citation>
    <scope>NUCLEOTIDE SEQUENCE [LARGE SCALE GENOMIC DNA]</scope>
    <source>
        <strain evidence="1 3">MDKW</strain>
    </source>
</reference>
<dbReference type="EMBL" id="RXII01000084">
    <property type="protein sequence ID" value="RZN60756.1"/>
    <property type="molecule type" value="Genomic_DNA"/>
</dbReference>
<proteinExistence type="predicted"/>
<dbReference type="Proteomes" id="UP000277582">
    <property type="component" value="Unassembled WGS sequence"/>
</dbReference>
<reference evidence="2 4" key="2">
    <citation type="journal article" date="2019" name="Nat. Microbiol.">
        <title>Wide diversity of methane and short-chain alkane metabolisms in uncultured archaea.</title>
        <authorList>
            <person name="Borrel G."/>
            <person name="Adam P.S."/>
            <person name="McKay L.J."/>
            <person name="Chen L.X."/>
            <person name="Sierra-Garcia I.N."/>
            <person name="Sieber C.M."/>
            <person name="Letourneur Q."/>
            <person name="Ghozlane A."/>
            <person name="Andersen G.L."/>
            <person name="Li W.J."/>
            <person name="Hallam S.J."/>
            <person name="Muyzer G."/>
            <person name="de Oliveira V.M."/>
            <person name="Inskeep W.P."/>
            <person name="Banfield J.F."/>
            <person name="Gribaldo S."/>
        </authorList>
    </citation>
    <scope>NUCLEOTIDE SEQUENCE [LARGE SCALE GENOMIC DNA]</scope>
    <source>
        <strain evidence="2">NM4</strain>
    </source>
</reference>
<keyword evidence="3" id="KW-1185">Reference proteome</keyword>
<comment type="caution">
    <text evidence="1">The sequence shown here is derived from an EMBL/GenBank/DDBJ whole genome shotgun (WGS) entry which is preliminary data.</text>
</comment>
<dbReference type="EMBL" id="RCOS01000110">
    <property type="protein sequence ID" value="RSN73756.1"/>
    <property type="molecule type" value="Genomic_DNA"/>
</dbReference>
<protein>
    <submittedName>
        <fullName evidence="1">Uncharacterized protein</fullName>
    </submittedName>
</protein>
<dbReference type="AlphaFoldDB" id="A0A3R9QWA3"/>
<gene>
    <name evidence="1" type="ORF">D6D85_09520</name>
    <name evidence="2" type="ORF">EF810_05535</name>
</gene>
<dbReference type="RefSeq" id="WP_125671755.1">
    <property type="nucleotide sequence ID" value="NZ_RCOS01000110.1"/>
</dbReference>
<name>A0A3R9QWA3_9CREN</name>
<evidence type="ECO:0000313" key="1">
    <source>
        <dbReference type="EMBL" id="RSN73756.1"/>
    </source>
</evidence>
<accession>A0A3R9QWA3</accession>
<sequence>MKELTPEEVKKLDLIAKVAPMILGDDEFWMTVISRSNSEKVERLVYAINEIFQGETLNDCISALFIMFVNVVYQGAEADPDFMEKLREMVKNAEAKDEDTN</sequence>
<organism evidence="1 3">
    <name type="scientific">Candidatus Methanodesulfokora washburnensis</name>
    <dbReference type="NCBI Taxonomy" id="2478471"/>
    <lineage>
        <taxon>Archaea</taxon>
        <taxon>Thermoproteota</taxon>
        <taxon>Candidatus Korarchaeia</taxon>
        <taxon>Candidatus Korarchaeia incertae sedis</taxon>
        <taxon>Candidatus Methanodesulfokora</taxon>
    </lineage>
</organism>